<dbReference type="InParanoid" id="A0A2H3DYU2"/>
<proteinExistence type="predicted"/>
<evidence type="ECO:0000313" key="2">
    <source>
        <dbReference type="EMBL" id="PBK94267.1"/>
    </source>
</evidence>
<dbReference type="OrthoDB" id="3016501at2759"/>
<evidence type="ECO:0000313" key="3">
    <source>
        <dbReference type="Proteomes" id="UP000217790"/>
    </source>
</evidence>
<accession>A0A2H3DYU2</accession>
<dbReference type="Proteomes" id="UP000217790">
    <property type="component" value="Unassembled WGS sequence"/>
</dbReference>
<reference evidence="3" key="1">
    <citation type="journal article" date="2017" name="Nat. Ecol. Evol.">
        <title>Genome expansion and lineage-specific genetic innovations in the forest pathogenic fungi Armillaria.</title>
        <authorList>
            <person name="Sipos G."/>
            <person name="Prasanna A.N."/>
            <person name="Walter M.C."/>
            <person name="O'Connor E."/>
            <person name="Balint B."/>
            <person name="Krizsan K."/>
            <person name="Kiss B."/>
            <person name="Hess J."/>
            <person name="Varga T."/>
            <person name="Slot J."/>
            <person name="Riley R."/>
            <person name="Boka B."/>
            <person name="Rigling D."/>
            <person name="Barry K."/>
            <person name="Lee J."/>
            <person name="Mihaltcheva S."/>
            <person name="LaButti K."/>
            <person name="Lipzen A."/>
            <person name="Waldron R."/>
            <person name="Moloney N.M."/>
            <person name="Sperisen C."/>
            <person name="Kredics L."/>
            <person name="Vagvoelgyi C."/>
            <person name="Patrignani A."/>
            <person name="Fitzpatrick D."/>
            <person name="Nagy I."/>
            <person name="Doyle S."/>
            <person name="Anderson J.B."/>
            <person name="Grigoriev I.V."/>
            <person name="Gueldener U."/>
            <person name="Muensterkoetter M."/>
            <person name="Nagy L.G."/>
        </authorList>
    </citation>
    <scope>NUCLEOTIDE SEQUENCE [LARGE SCALE GENOMIC DNA]</scope>
    <source>
        <strain evidence="3">Ar21-2</strain>
    </source>
</reference>
<evidence type="ECO:0000256" key="1">
    <source>
        <dbReference type="SAM" id="MobiDB-lite"/>
    </source>
</evidence>
<feature type="compositionally biased region" description="Gly residues" evidence="1">
    <location>
        <begin position="361"/>
        <end position="374"/>
    </location>
</feature>
<dbReference type="AlphaFoldDB" id="A0A2H3DYU2"/>
<dbReference type="EMBL" id="KZ293654">
    <property type="protein sequence ID" value="PBK94267.1"/>
    <property type="molecule type" value="Genomic_DNA"/>
</dbReference>
<feature type="region of interest" description="Disordered" evidence="1">
    <location>
        <begin position="355"/>
        <end position="393"/>
    </location>
</feature>
<feature type="compositionally biased region" description="Pro residues" evidence="1">
    <location>
        <begin position="1"/>
        <end position="16"/>
    </location>
</feature>
<sequence length="393" mass="43769">MDDPSPPPPLDTPKPSPAFVFPSNEEDPRLQSTVSVSDGPHRNSPEFAPHGPRQEKQVACLQPNLGNFEGSVFHCDDLVKNLHPGQLKAVSKNLSGTVLGVLFNGGKKLNNVSRPKPWEALNLTFIPLLSNNESFKAYQGLPETITDDKLAPPYIIVIELTGEIWDVLLCQRILTLNDNLALHIVLANCEMLSWAVWLFKANEPIITGSAEEIAKIGNRLRFIILQDLWADATLRWMIYQMARNRSDPVDTIIFNALVDSFIEYHGARDSKYWVFFMKPPSSTTTTQEWNSLRDHIRKKMVRNSNINIMPALARSGNLYCTICKLDTHPTFDCSFTRDNAIFQGPTKALVRGQYGEQQGSGNCGGGHGNRGQGGRPSQNGRAGCYNHGGRTHY</sequence>
<organism evidence="2 3">
    <name type="scientific">Armillaria gallica</name>
    <name type="common">Bulbous honey fungus</name>
    <name type="synonym">Armillaria bulbosa</name>
    <dbReference type="NCBI Taxonomy" id="47427"/>
    <lineage>
        <taxon>Eukaryota</taxon>
        <taxon>Fungi</taxon>
        <taxon>Dikarya</taxon>
        <taxon>Basidiomycota</taxon>
        <taxon>Agaricomycotina</taxon>
        <taxon>Agaricomycetes</taxon>
        <taxon>Agaricomycetidae</taxon>
        <taxon>Agaricales</taxon>
        <taxon>Marasmiineae</taxon>
        <taxon>Physalacriaceae</taxon>
        <taxon>Armillaria</taxon>
    </lineage>
</organism>
<gene>
    <name evidence="2" type="ORF">ARMGADRAFT_1078966</name>
</gene>
<keyword evidence="3" id="KW-1185">Reference proteome</keyword>
<feature type="region of interest" description="Disordered" evidence="1">
    <location>
        <begin position="1"/>
        <end position="55"/>
    </location>
</feature>
<name>A0A2H3DYU2_ARMGA</name>
<protein>
    <submittedName>
        <fullName evidence="2">Uncharacterized protein</fullName>
    </submittedName>
</protein>